<feature type="transmembrane region" description="Helical" evidence="6">
    <location>
        <begin position="738"/>
        <end position="761"/>
    </location>
</feature>
<evidence type="ECO:0000256" key="5">
    <source>
        <dbReference type="ARBA" id="ARBA00023136"/>
    </source>
</evidence>
<dbReference type="GO" id="GO:0005254">
    <property type="term" value="F:chloride channel activity"/>
    <property type="evidence" value="ECO:0007669"/>
    <property type="project" value="TreeGrafter"/>
</dbReference>
<feature type="transmembrane region" description="Helical" evidence="6">
    <location>
        <begin position="294"/>
        <end position="314"/>
    </location>
</feature>
<keyword evidence="5 6" id="KW-0472">Membrane</keyword>
<evidence type="ECO:0000256" key="3">
    <source>
        <dbReference type="ARBA" id="ARBA00022692"/>
    </source>
</evidence>
<proteinExistence type="inferred from homology"/>
<feature type="compositionally biased region" description="Basic and acidic residues" evidence="7">
    <location>
        <begin position="795"/>
        <end position="807"/>
    </location>
</feature>
<gene>
    <name evidence="10 11 12" type="primary">LOC116939346</name>
</gene>
<feature type="compositionally biased region" description="Basic and acidic residues" evidence="7">
    <location>
        <begin position="815"/>
        <end position="828"/>
    </location>
</feature>
<sequence length="828" mass="93738">MECDVAIVFHDQTPMPTVLWVLDILKAKAPELLVEISHIPCTVLHLTASHDDLVRGAEAMGLRKDRHCDFQKLRKNWFPKKAANFVHAYNSPNTDPLTSQERQAIICHTLDNVRARSGERVGNVNFLEGQAIFPELLAKGVVAQIFPLHESRALAHFAKTWMYGFLEKQPLDQICEYFGVKVAVYFAWLGFYTSAMFYPAFFGLLLWLCTTSDQTSQDISCVAFSLFNVVWATLFLEGWKRHSAELSHRWGTLDSLPGLLEEPRPQFCGRRRISPITGLEEFYYPPWRRRMFRYLVSIPLCLLSLSAVFLAMFACFELQEYVKAIDGVTPLMQFLPKLLLALVVSLLDEVYKRIAFWLNHLENYRLQKAYEKQLIIKLVSFQFVNSFSSLFYIAFYLGDMQRLKEQLAAFSLVTEATRKVKTALLPHLLLKLHLLINFLRGYNLLLVGMPWITVRQLKPALHALGSATLAALRCRPDNPLPILPTPAAPPHAYCNHETEPGGCSEASQGAGGIGRAVPRVNMLSDNDNIDDGNDDNKTNGSTSDVSTQSEIKIGTAQLVNWTRSKGAGAVPLSREDPGEGTAAGEQLTAAAELMGEKERMEEIQLIRTVEIEQEVKLLAEMELHGKAPPVSQVVIESCMKKYEDTFQDYLEMFIQFGYVTLFSSTFPLTALFAFLNNLAEIRTDAFKLCTALQRPFGQRVKNIGMWQNIMEAMGVIAIVVNCALISKGGHLERLFPWLPINTSVLLVVALEHFALLIKYVIHMAIPDIPYWVLERMAQLEFQRREALKHQEMQEMVDQEHQNGDSLKEQTSQETLVKRRAEAHGEHTT</sequence>
<evidence type="ECO:0000313" key="10">
    <source>
        <dbReference type="RefSeq" id="XP_032803468.1"/>
    </source>
</evidence>
<organism evidence="9 12">
    <name type="scientific">Petromyzon marinus</name>
    <name type="common">Sea lamprey</name>
    <dbReference type="NCBI Taxonomy" id="7757"/>
    <lineage>
        <taxon>Eukaryota</taxon>
        <taxon>Metazoa</taxon>
        <taxon>Chordata</taxon>
        <taxon>Craniata</taxon>
        <taxon>Vertebrata</taxon>
        <taxon>Cyclostomata</taxon>
        <taxon>Hyperoartia</taxon>
        <taxon>Petromyzontiformes</taxon>
        <taxon>Petromyzontidae</taxon>
        <taxon>Petromyzon</taxon>
    </lineage>
</organism>
<dbReference type="GO" id="GO:0005886">
    <property type="term" value="C:plasma membrane"/>
    <property type="evidence" value="ECO:0007669"/>
    <property type="project" value="TreeGrafter"/>
</dbReference>
<dbReference type="Pfam" id="PF04547">
    <property type="entry name" value="Anoctamin"/>
    <property type="match status" value="1"/>
</dbReference>
<keyword evidence="4 6" id="KW-1133">Transmembrane helix</keyword>
<dbReference type="PANTHER" id="PTHR12308:SF51">
    <property type="entry name" value="ANOCTAMIN-8"/>
    <property type="match status" value="1"/>
</dbReference>
<comment type="subcellular location">
    <subcellularLocation>
        <location evidence="1 6">Membrane</location>
        <topology evidence="1 6">Multi-pass membrane protein</topology>
    </subcellularLocation>
</comment>
<feature type="domain" description="Anoctamin transmembrane" evidence="8">
    <location>
        <begin position="174"/>
        <end position="778"/>
    </location>
</feature>
<dbReference type="RefSeq" id="XP_032803470.1">
    <property type="nucleotide sequence ID" value="XM_032947579.1"/>
</dbReference>
<dbReference type="RefSeq" id="XP_032803468.1">
    <property type="nucleotide sequence ID" value="XM_032947577.1"/>
</dbReference>
<feature type="transmembrane region" description="Helical" evidence="6">
    <location>
        <begin position="182"/>
        <end position="207"/>
    </location>
</feature>
<name>A0AAJ7SQ43_PETMA</name>
<comment type="similarity">
    <text evidence="2 6">Belongs to the anoctamin family.</text>
</comment>
<feature type="region of interest" description="Disordered" evidence="7">
    <location>
        <begin position="795"/>
        <end position="828"/>
    </location>
</feature>
<feature type="compositionally biased region" description="Polar residues" evidence="7">
    <location>
        <begin position="538"/>
        <end position="547"/>
    </location>
</feature>
<evidence type="ECO:0000256" key="4">
    <source>
        <dbReference type="ARBA" id="ARBA00022989"/>
    </source>
</evidence>
<dbReference type="Proteomes" id="UP001318040">
    <property type="component" value="Chromosome 6"/>
</dbReference>
<evidence type="ECO:0000256" key="2">
    <source>
        <dbReference type="ARBA" id="ARBA00009671"/>
    </source>
</evidence>
<feature type="region of interest" description="Disordered" evidence="7">
    <location>
        <begin position="522"/>
        <end position="547"/>
    </location>
</feature>
<protein>
    <recommendedName>
        <fullName evidence="6">Anoctamin</fullName>
    </recommendedName>
</protein>
<evidence type="ECO:0000313" key="9">
    <source>
        <dbReference type="Proteomes" id="UP001318040"/>
    </source>
</evidence>
<evidence type="ECO:0000256" key="1">
    <source>
        <dbReference type="ARBA" id="ARBA00004141"/>
    </source>
</evidence>
<dbReference type="PANTHER" id="PTHR12308">
    <property type="entry name" value="ANOCTAMIN"/>
    <property type="match status" value="1"/>
</dbReference>
<evidence type="ECO:0000259" key="8">
    <source>
        <dbReference type="Pfam" id="PF04547"/>
    </source>
</evidence>
<feature type="transmembrane region" description="Helical" evidence="6">
    <location>
        <begin position="374"/>
        <end position="397"/>
    </location>
</feature>
<reference evidence="10 11" key="1">
    <citation type="submission" date="2025-04" db="UniProtKB">
        <authorList>
            <consortium name="RefSeq"/>
        </authorList>
    </citation>
    <scope>IDENTIFICATION</scope>
    <source>
        <tissue evidence="10 11">Sperm</tissue>
    </source>
</reference>
<feature type="transmembrane region" description="Helical" evidence="6">
    <location>
        <begin position="334"/>
        <end position="351"/>
    </location>
</feature>
<evidence type="ECO:0000313" key="12">
    <source>
        <dbReference type="RefSeq" id="XP_032803470.1"/>
    </source>
</evidence>
<keyword evidence="9" id="KW-1185">Reference proteome</keyword>
<dbReference type="InterPro" id="IPR049452">
    <property type="entry name" value="Anoctamin_TM"/>
</dbReference>
<keyword evidence="3 6" id="KW-0812">Transmembrane</keyword>
<accession>A0AAJ7SQ43</accession>
<feature type="transmembrane region" description="Helical" evidence="6">
    <location>
        <begin position="709"/>
        <end position="726"/>
    </location>
</feature>
<dbReference type="KEGG" id="pmrn:116939346"/>
<dbReference type="InterPro" id="IPR007632">
    <property type="entry name" value="Anoctamin"/>
</dbReference>
<comment type="caution">
    <text evidence="6">Lacks conserved residue(s) required for the propagation of feature annotation.</text>
</comment>
<dbReference type="AlphaFoldDB" id="A0AAJ7SQ43"/>
<evidence type="ECO:0000256" key="7">
    <source>
        <dbReference type="SAM" id="MobiDB-lite"/>
    </source>
</evidence>
<evidence type="ECO:0000313" key="11">
    <source>
        <dbReference type="RefSeq" id="XP_032803469.1"/>
    </source>
</evidence>
<evidence type="ECO:0000256" key="6">
    <source>
        <dbReference type="RuleBase" id="RU280814"/>
    </source>
</evidence>
<dbReference type="RefSeq" id="XP_032803469.1">
    <property type="nucleotide sequence ID" value="XM_032947578.1"/>
</dbReference>